<dbReference type="EMBL" id="BART01012747">
    <property type="protein sequence ID" value="GAG84859.1"/>
    <property type="molecule type" value="Genomic_DNA"/>
</dbReference>
<feature type="non-terminal residue" evidence="1">
    <location>
        <position position="90"/>
    </location>
</feature>
<protein>
    <submittedName>
        <fullName evidence="1">Uncharacterized protein</fullName>
    </submittedName>
</protein>
<proteinExistence type="predicted"/>
<organism evidence="1">
    <name type="scientific">marine sediment metagenome</name>
    <dbReference type="NCBI Taxonomy" id="412755"/>
    <lineage>
        <taxon>unclassified sequences</taxon>
        <taxon>metagenomes</taxon>
        <taxon>ecological metagenomes</taxon>
    </lineage>
</organism>
<dbReference type="AlphaFoldDB" id="X1AQ11"/>
<reference evidence="1" key="1">
    <citation type="journal article" date="2014" name="Front. Microbiol.">
        <title>High frequency of phylogenetically diverse reductive dehalogenase-homologous genes in deep subseafloor sedimentary metagenomes.</title>
        <authorList>
            <person name="Kawai M."/>
            <person name="Futagami T."/>
            <person name="Toyoda A."/>
            <person name="Takaki Y."/>
            <person name="Nishi S."/>
            <person name="Hori S."/>
            <person name="Arai W."/>
            <person name="Tsubouchi T."/>
            <person name="Morono Y."/>
            <person name="Uchiyama I."/>
            <person name="Ito T."/>
            <person name="Fujiyama A."/>
            <person name="Inagaki F."/>
            <person name="Takami H."/>
        </authorList>
    </citation>
    <scope>NUCLEOTIDE SEQUENCE</scope>
    <source>
        <strain evidence="1">Expedition CK06-06</strain>
    </source>
</reference>
<accession>X1AQ11</accession>
<comment type="caution">
    <text evidence="1">The sequence shown here is derived from an EMBL/GenBank/DDBJ whole genome shotgun (WGS) entry which is preliminary data.</text>
</comment>
<name>X1AQ11_9ZZZZ</name>
<evidence type="ECO:0000313" key="1">
    <source>
        <dbReference type="EMBL" id="GAG84859.1"/>
    </source>
</evidence>
<sequence length="90" mass="10028">MPDSMEMPRYRHREIWALKIKEVQLVAGEGTPSSAKGIIRLVFENSTYAPIEVDTDADYARKHIAQAGGLLCCLRGWLQVLLSSTSLIIP</sequence>
<gene>
    <name evidence="1" type="ORF">S01H4_26435</name>
</gene>